<dbReference type="AlphaFoldDB" id="A0A183TCJ0"/>
<reference evidence="2 3" key="2">
    <citation type="submission" date="2018-11" db="EMBL/GenBank/DDBJ databases">
        <authorList>
            <consortium name="Pathogen Informatics"/>
        </authorList>
    </citation>
    <scope>NUCLEOTIDE SEQUENCE [LARGE SCALE GENOMIC DNA]</scope>
    <source>
        <strain evidence="2 3">NST_G2</strain>
    </source>
</reference>
<dbReference type="WBParaSite" id="SSLN_0001472601-mRNA-1">
    <property type="protein sequence ID" value="SSLN_0001472601-mRNA-1"/>
    <property type="gene ID" value="SSLN_0001472601"/>
</dbReference>
<dbReference type="OrthoDB" id="6766775at2759"/>
<dbReference type="EMBL" id="UYSU01038724">
    <property type="protein sequence ID" value="VDM00574.1"/>
    <property type="molecule type" value="Genomic_DNA"/>
</dbReference>
<sequence>MYLQKEYTASKQARERAEESLQAVRAELKVIQIEVDDLFRAAQCQMEAVMDPLLPSEGTISQENLLLYLTAVEKRIDDLFNLRGLLGKDKTNEAESSQVSENDTLHSTLKIGMLPLPSAL</sequence>
<proteinExistence type="predicted"/>
<feature type="coiled-coil region" evidence="1">
    <location>
        <begin position="7"/>
        <end position="34"/>
    </location>
</feature>
<evidence type="ECO:0000313" key="4">
    <source>
        <dbReference type="WBParaSite" id="SSLN_0001472601-mRNA-1"/>
    </source>
</evidence>
<name>A0A183TCJ0_SCHSO</name>
<protein>
    <submittedName>
        <fullName evidence="4">SKA2 domain-containing protein</fullName>
    </submittedName>
</protein>
<keyword evidence="3" id="KW-1185">Reference proteome</keyword>
<keyword evidence="1" id="KW-0175">Coiled coil</keyword>
<dbReference type="Proteomes" id="UP000275846">
    <property type="component" value="Unassembled WGS sequence"/>
</dbReference>
<accession>A0A183TCJ0</accession>
<gene>
    <name evidence="2" type="ORF">SSLN_LOCUS14188</name>
</gene>
<evidence type="ECO:0000313" key="2">
    <source>
        <dbReference type="EMBL" id="VDM00574.1"/>
    </source>
</evidence>
<evidence type="ECO:0000256" key="1">
    <source>
        <dbReference type="SAM" id="Coils"/>
    </source>
</evidence>
<evidence type="ECO:0000313" key="3">
    <source>
        <dbReference type="Proteomes" id="UP000275846"/>
    </source>
</evidence>
<reference evidence="4" key="1">
    <citation type="submission" date="2016-06" db="UniProtKB">
        <authorList>
            <consortium name="WormBaseParasite"/>
        </authorList>
    </citation>
    <scope>IDENTIFICATION</scope>
</reference>
<organism evidence="4">
    <name type="scientific">Schistocephalus solidus</name>
    <name type="common">Tapeworm</name>
    <dbReference type="NCBI Taxonomy" id="70667"/>
    <lineage>
        <taxon>Eukaryota</taxon>
        <taxon>Metazoa</taxon>
        <taxon>Spiralia</taxon>
        <taxon>Lophotrochozoa</taxon>
        <taxon>Platyhelminthes</taxon>
        <taxon>Cestoda</taxon>
        <taxon>Eucestoda</taxon>
        <taxon>Diphyllobothriidea</taxon>
        <taxon>Diphyllobothriidae</taxon>
        <taxon>Schistocephalus</taxon>
    </lineage>
</organism>